<dbReference type="GO" id="GO:0016787">
    <property type="term" value="F:hydrolase activity"/>
    <property type="evidence" value="ECO:0007669"/>
    <property type="project" value="UniProtKB-KW"/>
</dbReference>
<proteinExistence type="predicted"/>
<dbReference type="PANTHER" id="PTHR43798">
    <property type="entry name" value="MONOACYLGLYCEROL LIPASE"/>
    <property type="match status" value="1"/>
</dbReference>
<evidence type="ECO:0000256" key="1">
    <source>
        <dbReference type="ARBA" id="ARBA00022801"/>
    </source>
</evidence>
<reference evidence="3 4" key="1">
    <citation type="submission" date="2023-11" db="EMBL/GenBank/DDBJ databases">
        <authorList>
            <person name="Xu M."/>
            <person name="Jiang T."/>
        </authorList>
    </citation>
    <scope>NUCLEOTIDE SEQUENCE [LARGE SCALE GENOMIC DNA]</scope>
    <source>
        <strain evidence="3 4">SD</strain>
    </source>
</reference>
<dbReference type="EMBL" id="JAXAVX010000003">
    <property type="protein sequence ID" value="MDX8151740.1"/>
    <property type="molecule type" value="Genomic_DNA"/>
</dbReference>
<dbReference type="SUPFAM" id="SSF53474">
    <property type="entry name" value="alpha/beta-Hydrolases"/>
    <property type="match status" value="1"/>
</dbReference>
<dbReference type="RefSeq" id="WP_319953894.1">
    <property type="nucleotide sequence ID" value="NZ_JAXAVX010000003.1"/>
</dbReference>
<organism evidence="3 4">
    <name type="scientific">Patulibacter brassicae</name>
    <dbReference type="NCBI Taxonomy" id="1705717"/>
    <lineage>
        <taxon>Bacteria</taxon>
        <taxon>Bacillati</taxon>
        <taxon>Actinomycetota</taxon>
        <taxon>Thermoleophilia</taxon>
        <taxon>Solirubrobacterales</taxon>
        <taxon>Patulibacteraceae</taxon>
        <taxon>Patulibacter</taxon>
    </lineage>
</organism>
<accession>A0ABU4VJW7</accession>
<dbReference type="PRINTS" id="PR00111">
    <property type="entry name" value="ABHYDROLASE"/>
</dbReference>
<feature type="domain" description="AB hydrolase-1" evidence="2">
    <location>
        <begin position="23"/>
        <end position="249"/>
    </location>
</feature>
<dbReference type="InterPro" id="IPR000073">
    <property type="entry name" value="AB_hydrolase_1"/>
</dbReference>
<evidence type="ECO:0000259" key="2">
    <source>
        <dbReference type="Pfam" id="PF00561"/>
    </source>
</evidence>
<comment type="caution">
    <text evidence="3">The sequence shown here is derived from an EMBL/GenBank/DDBJ whole genome shotgun (WGS) entry which is preliminary data.</text>
</comment>
<dbReference type="Gene3D" id="3.40.50.1820">
    <property type="entry name" value="alpha/beta hydrolase"/>
    <property type="match status" value="1"/>
</dbReference>
<evidence type="ECO:0000313" key="4">
    <source>
        <dbReference type="Proteomes" id="UP001277761"/>
    </source>
</evidence>
<name>A0ABU4VJW7_9ACTN</name>
<keyword evidence="1 3" id="KW-0378">Hydrolase</keyword>
<dbReference type="InterPro" id="IPR050266">
    <property type="entry name" value="AB_hydrolase_sf"/>
</dbReference>
<dbReference type="Proteomes" id="UP001277761">
    <property type="component" value="Unassembled WGS sequence"/>
</dbReference>
<dbReference type="PANTHER" id="PTHR43798:SF31">
    <property type="entry name" value="AB HYDROLASE SUPERFAMILY PROTEIN YCLE"/>
    <property type="match status" value="1"/>
</dbReference>
<dbReference type="InterPro" id="IPR029058">
    <property type="entry name" value="AB_hydrolase_fold"/>
</dbReference>
<keyword evidence="4" id="KW-1185">Reference proteome</keyword>
<sequence>MRTIELDDTTIAYEEGGPADGVPVLLSHSLFFDHRMFDPLAALLQEAGFRTIAYDQRGHGQTPGAPRERLTMDARTADAAALLRGLDLAPAHVVGNSMGGFVGLRLAARHPELVRTVGALGSSAEEEHQLEAFAPLVERLGEEGAAPAIDVLLHIMFGDTSLASRPDLVAPWRERMAALSPAIADSALEVIHRAPVVEELAGCAVPVLAISGAEDHAYPPPLSDERLADAAGGRWVRVDGAGHSVALEQPEACAAALLEHFARHAVPA</sequence>
<dbReference type="PRINTS" id="PR00412">
    <property type="entry name" value="EPOXHYDRLASE"/>
</dbReference>
<evidence type="ECO:0000313" key="3">
    <source>
        <dbReference type="EMBL" id="MDX8151740.1"/>
    </source>
</evidence>
<dbReference type="InterPro" id="IPR000639">
    <property type="entry name" value="Epox_hydrolase-like"/>
</dbReference>
<dbReference type="Pfam" id="PF00561">
    <property type="entry name" value="Abhydrolase_1"/>
    <property type="match status" value="1"/>
</dbReference>
<gene>
    <name evidence="3" type="ORF">SK069_09060</name>
</gene>
<protein>
    <submittedName>
        <fullName evidence="3">Alpha/beta fold hydrolase</fullName>
    </submittedName>
</protein>